<dbReference type="PANTHER" id="PTHR46266">
    <property type="entry name" value="TRANSCRIPTION FACTOR TT8"/>
    <property type="match status" value="1"/>
</dbReference>
<feature type="compositionally biased region" description="Basic and acidic residues" evidence="6">
    <location>
        <begin position="460"/>
        <end position="493"/>
    </location>
</feature>
<dbReference type="InterPro" id="IPR036638">
    <property type="entry name" value="HLH_DNA-bd_sf"/>
</dbReference>
<evidence type="ECO:0000256" key="4">
    <source>
        <dbReference type="ARBA" id="ARBA00023163"/>
    </source>
</evidence>
<evidence type="ECO:0000256" key="3">
    <source>
        <dbReference type="ARBA" id="ARBA00023159"/>
    </source>
</evidence>
<evidence type="ECO:0000313" key="9">
    <source>
        <dbReference type="Proteomes" id="UP000249390"/>
    </source>
</evidence>
<dbReference type="Proteomes" id="UP000249390">
    <property type="component" value="Unassembled WGS sequence"/>
</dbReference>
<evidence type="ECO:0000256" key="1">
    <source>
        <dbReference type="ARBA" id="ARBA00004123"/>
    </source>
</evidence>
<organism evidence="8 9">
    <name type="scientific">Cuscuta australis</name>
    <dbReference type="NCBI Taxonomy" id="267555"/>
    <lineage>
        <taxon>Eukaryota</taxon>
        <taxon>Viridiplantae</taxon>
        <taxon>Streptophyta</taxon>
        <taxon>Embryophyta</taxon>
        <taxon>Tracheophyta</taxon>
        <taxon>Spermatophyta</taxon>
        <taxon>Magnoliopsida</taxon>
        <taxon>eudicotyledons</taxon>
        <taxon>Gunneridae</taxon>
        <taxon>Pentapetalae</taxon>
        <taxon>asterids</taxon>
        <taxon>lamiids</taxon>
        <taxon>Solanales</taxon>
        <taxon>Convolvulaceae</taxon>
        <taxon>Cuscuteae</taxon>
        <taxon>Cuscuta</taxon>
        <taxon>Cuscuta subgen. Grammica</taxon>
        <taxon>Cuscuta sect. Cleistogrammica</taxon>
    </lineage>
</organism>
<keyword evidence="3" id="KW-0010">Activator</keyword>
<keyword evidence="2" id="KW-0805">Transcription regulation</keyword>
<keyword evidence="5" id="KW-0539">Nucleus</keyword>
<keyword evidence="9" id="KW-1185">Reference proteome</keyword>
<dbReference type="SMART" id="SM00353">
    <property type="entry name" value="HLH"/>
    <property type="match status" value="1"/>
</dbReference>
<comment type="subcellular location">
    <subcellularLocation>
        <location evidence="1">Nucleus</location>
    </subcellularLocation>
</comment>
<dbReference type="PANTHER" id="PTHR46266:SF3">
    <property type="entry name" value="TRANSCRIPTION FACTOR EGL1"/>
    <property type="match status" value="1"/>
</dbReference>
<dbReference type="EMBL" id="NQVE01000056">
    <property type="protein sequence ID" value="RAL50721.1"/>
    <property type="molecule type" value="Genomic_DNA"/>
</dbReference>
<accession>A0A328E2R3</accession>
<keyword evidence="4" id="KW-0804">Transcription</keyword>
<dbReference type="GO" id="GO:0080090">
    <property type="term" value="P:regulation of primary metabolic process"/>
    <property type="evidence" value="ECO:0007669"/>
    <property type="project" value="UniProtKB-ARBA"/>
</dbReference>
<dbReference type="Pfam" id="PF14215">
    <property type="entry name" value="bHLH-MYC_N"/>
    <property type="match status" value="1"/>
</dbReference>
<feature type="domain" description="BHLH" evidence="7">
    <location>
        <begin position="403"/>
        <end position="452"/>
    </location>
</feature>
<dbReference type="GO" id="GO:0046983">
    <property type="term" value="F:protein dimerization activity"/>
    <property type="evidence" value="ECO:0007669"/>
    <property type="project" value="InterPro"/>
</dbReference>
<name>A0A328E2R3_9ASTE</name>
<dbReference type="InterPro" id="IPR011598">
    <property type="entry name" value="bHLH_dom"/>
</dbReference>
<comment type="caution">
    <text evidence="8">The sequence shown here is derived from an EMBL/GenBank/DDBJ whole genome shotgun (WGS) entry which is preliminary data.</text>
</comment>
<dbReference type="AlphaFoldDB" id="A0A328E2R3"/>
<feature type="compositionally biased region" description="Basic residues" evidence="6">
    <location>
        <begin position="503"/>
        <end position="514"/>
    </location>
</feature>
<evidence type="ECO:0000313" key="8">
    <source>
        <dbReference type="EMBL" id="RAL50721.1"/>
    </source>
</evidence>
<dbReference type="GO" id="GO:0005634">
    <property type="term" value="C:nucleus"/>
    <property type="evidence" value="ECO:0007669"/>
    <property type="project" value="UniProtKB-SubCell"/>
</dbReference>
<proteinExistence type="predicted"/>
<dbReference type="Pfam" id="PF22754">
    <property type="entry name" value="bHLH-TF_ACT-like_plant"/>
    <property type="match status" value="1"/>
</dbReference>
<dbReference type="InterPro" id="IPR054502">
    <property type="entry name" value="bHLH-TF_ACT-like_plant"/>
</dbReference>
<feature type="region of interest" description="Disordered" evidence="6">
    <location>
        <begin position="460"/>
        <end position="535"/>
    </location>
</feature>
<reference evidence="8 9" key="1">
    <citation type="submission" date="2018-06" db="EMBL/GenBank/DDBJ databases">
        <title>The Genome of Cuscuta australis (Dodder) Provides Insight into the Evolution of Plant Parasitism.</title>
        <authorList>
            <person name="Liu H."/>
        </authorList>
    </citation>
    <scope>NUCLEOTIDE SEQUENCE [LARGE SCALE GENOMIC DNA]</scope>
    <source>
        <strain evidence="9">cv. Yunnan</strain>
        <tissue evidence="8">Vines</tissue>
    </source>
</reference>
<evidence type="ECO:0000259" key="7">
    <source>
        <dbReference type="PROSITE" id="PS50888"/>
    </source>
</evidence>
<dbReference type="PROSITE" id="PS50888">
    <property type="entry name" value="BHLH"/>
    <property type="match status" value="1"/>
</dbReference>
<dbReference type="Pfam" id="PF00010">
    <property type="entry name" value="HLH"/>
    <property type="match status" value="1"/>
</dbReference>
<dbReference type="SUPFAM" id="SSF47459">
    <property type="entry name" value="HLH, helix-loop-helix DNA-binding domain"/>
    <property type="match status" value="1"/>
</dbReference>
<dbReference type="InterPro" id="IPR025610">
    <property type="entry name" value="MYC/MYB_N"/>
</dbReference>
<dbReference type="Gene3D" id="4.10.280.10">
    <property type="entry name" value="Helix-loop-helix DNA-binding domain"/>
    <property type="match status" value="1"/>
</dbReference>
<gene>
    <name evidence="8" type="ORF">DM860_015868</name>
</gene>
<sequence length="639" mass="71250">MMGEGYEEEDGFAENLREKLAVAVRDIEWSYAIFWSFSSSQPGVVEWGDGYYNGDIKTRKTVQATEETSVDDVLGLQRTQQLRELYESLLAGEPNPQSKIHSSVALSPEDLTDTEWYFLVCMSFMFNLGQGLPGRALAKNQSIWLCNAHQADSKIFSRSLLAKSASIQTVVCFPYLGGAIELGATDLVSEDLNLIHHIRTSYLDNGSSIVVSKLPDSFPENGVNYDAGDIELDFPPLDLDCDGDNNEIGSPYKHSNDSFLAEEIHAEVSQLPNWRFDDEDIIIGNCIHNNSGNSSDCISQNYVNWHYSEQQPPGIDVHYQSVVSNVLQNSHQLILGPNFSRSGGGCSSSFVTWKKGVSSQSRTGATPQRILKKVLMDVGRMHGCCSRESQKEDVTCRPLEGEETDRSRILSERRRREKLNERFTILSSLIPTSCKVDKISILDETIEYLKDLERRVREVESHKETFELEERRTRGESCDNDKDGDGNVERPSDNCDANGGSNKGKKSLPRKRKKVGDTGGNSHDNSKGPAKRGVKVDMVDENVTIEMRCFWSDGKLTKIIEALDHLHLVCHGIQSSNSDGILCVTVNAKVLHCSFKYKKLGFLLISRSGSYLLAPSPPHMLVTILYQIVTLEAIGEAWG</sequence>
<evidence type="ECO:0000256" key="5">
    <source>
        <dbReference type="ARBA" id="ARBA00023242"/>
    </source>
</evidence>
<protein>
    <recommendedName>
        <fullName evidence="7">BHLH domain-containing protein</fullName>
    </recommendedName>
</protein>
<evidence type="ECO:0000256" key="2">
    <source>
        <dbReference type="ARBA" id="ARBA00023015"/>
    </source>
</evidence>
<evidence type="ECO:0000256" key="6">
    <source>
        <dbReference type="SAM" id="MobiDB-lite"/>
    </source>
</evidence>